<protein>
    <recommendedName>
        <fullName evidence="5">Mur ligase central domain-containing protein</fullName>
    </recommendedName>
</protein>
<proteinExistence type="predicted"/>
<comment type="caution">
    <text evidence="6">The sequence shown here is derived from an EMBL/GenBank/DDBJ whole genome shotgun (WGS) entry which is preliminary data.</text>
</comment>
<feature type="domain" description="Mur ligase central" evidence="5">
    <location>
        <begin position="181"/>
        <end position="380"/>
    </location>
</feature>
<dbReference type="Gene3D" id="3.40.1190.10">
    <property type="entry name" value="Mur-like, catalytic domain"/>
    <property type="match status" value="1"/>
</dbReference>
<gene>
    <name evidence="6" type="ORF">A2955_04755</name>
</gene>
<dbReference type="Gene3D" id="3.90.190.20">
    <property type="entry name" value="Mur ligase, C-terminal domain"/>
    <property type="match status" value="1"/>
</dbReference>
<organism evidence="6 7">
    <name type="scientific">Candidatus Woesebacteria bacterium RIFCSPLOWO2_01_FULL_37_19</name>
    <dbReference type="NCBI Taxonomy" id="1802514"/>
    <lineage>
        <taxon>Bacteria</taxon>
        <taxon>Candidatus Woeseibacteriota</taxon>
    </lineage>
</organism>
<dbReference type="Proteomes" id="UP000177501">
    <property type="component" value="Unassembled WGS sequence"/>
</dbReference>
<dbReference type="Pfam" id="PF08245">
    <property type="entry name" value="Mur_ligase_M"/>
    <property type="match status" value="1"/>
</dbReference>
<keyword evidence="3" id="KW-0067">ATP-binding</keyword>
<sequence>MADFNAFVIIFLIIFIIWLPQAIYQILVWSYWWQVKEYRLDRFWIFLKTADGRQKLGLNIIILKFIVLVFSFIYIPISLLLFFYQDLILIKDLFQKRARKPVITKRINKIYITGFFGIVLTIFAFYFLGFRRALLLGEFALILTPYVGILWTIPIVKRVKKEEIQKAKAVLSKIKPTVIGITGSYGKTTTKEFVAHLLSQKFITAKTEGSENTEFGIARKTQKNVFNGTKFFVVEMGAYKKGEIRKLADIVNPSIGIITGIEEQHLSLFGSLQDIKDAKYELIESLPKEGIALFNLTNEYCRGLYQKARQANNSWKILGYYAGQKRINFNEKPDIVLTPEKISSAGCEFELEYENENKRFYAPIKGLHLLQNLAAAILVARQFGLSWKMIKRGIETLVMPEGTMNVYRIKNNVLVIDDSRNSNPSAFSSALDYLSLIEGKKKVVITNGIIELGDSSDYIHFRLGKEMKHSIDKILLTNKDFYESFKKGLGKYIYKLVL</sequence>
<keyword evidence="4" id="KW-0472">Membrane</keyword>
<evidence type="ECO:0000256" key="2">
    <source>
        <dbReference type="ARBA" id="ARBA00022741"/>
    </source>
</evidence>
<evidence type="ECO:0000256" key="4">
    <source>
        <dbReference type="SAM" id="Phobius"/>
    </source>
</evidence>
<dbReference type="STRING" id="1802514.A2955_04755"/>
<dbReference type="GO" id="GO:0005524">
    <property type="term" value="F:ATP binding"/>
    <property type="evidence" value="ECO:0007669"/>
    <property type="project" value="UniProtKB-KW"/>
</dbReference>
<accession>A0A1F8B521</accession>
<dbReference type="InterPro" id="IPR036615">
    <property type="entry name" value="Mur_ligase_C_dom_sf"/>
</dbReference>
<dbReference type="SUPFAM" id="SSF53623">
    <property type="entry name" value="MurD-like peptide ligases, catalytic domain"/>
    <property type="match status" value="1"/>
</dbReference>
<dbReference type="InterPro" id="IPR013221">
    <property type="entry name" value="Mur_ligase_cen"/>
</dbReference>
<evidence type="ECO:0000256" key="3">
    <source>
        <dbReference type="ARBA" id="ARBA00022840"/>
    </source>
</evidence>
<reference evidence="6 7" key="1">
    <citation type="journal article" date="2016" name="Nat. Commun.">
        <title>Thousands of microbial genomes shed light on interconnected biogeochemical processes in an aquifer system.</title>
        <authorList>
            <person name="Anantharaman K."/>
            <person name="Brown C.T."/>
            <person name="Hug L.A."/>
            <person name="Sharon I."/>
            <person name="Castelle C.J."/>
            <person name="Probst A.J."/>
            <person name="Thomas B.C."/>
            <person name="Singh A."/>
            <person name="Wilkins M.J."/>
            <person name="Karaoz U."/>
            <person name="Brodie E.L."/>
            <person name="Williams K.H."/>
            <person name="Hubbard S.S."/>
            <person name="Banfield J.F."/>
        </authorList>
    </citation>
    <scope>NUCLEOTIDE SEQUENCE [LARGE SCALE GENOMIC DNA]</scope>
</reference>
<dbReference type="EMBL" id="MGHA01000037">
    <property type="protein sequence ID" value="OGM59126.1"/>
    <property type="molecule type" value="Genomic_DNA"/>
</dbReference>
<dbReference type="InterPro" id="IPR051046">
    <property type="entry name" value="MurCDEF_CellWall_CoF430Synth"/>
</dbReference>
<dbReference type="PANTHER" id="PTHR43024:SF1">
    <property type="entry name" value="UDP-N-ACETYLMURAMOYL-TRIPEPTIDE--D-ALANYL-D-ALANINE LIGASE"/>
    <property type="match status" value="1"/>
</dbReference>
<feature type="transmembrane region" description="Helical" evidence="4">
    <location>
        <begin position="61"/>
        <end position="89"/>
    </location>
</feature>
<name>A0A1F8B521_9BACT</name>
<keyword evidence="1" id="KW-0436">Ligase</keyword>
<evidence type="ECO:0000313" key="7">
    <source>
        <dbReference type="Proteomes" id="UP000177501"/>
    </source>
</evidence>
<evidence type="ECO:0000256" key="1">
    <source>
        <dbReference type="ARBA" id="ARBA00022598"/>
    </source>
</evidence>
<feature type="non-terminal residue" evidence="6">
    <location>
        <position position="498"/>
    </location>
</feature>
<keyword evidence="4" id="KW-0812">Transmembrane</keyword>
<dbReference type="GO" id="GO:0016881">
    <property type="term" value="F:acid-amino acid ligase activity"/>
    <property type="evidence" value="ECO:0007669"/>
    <property type="project" value="InterPro"/>
</dbReference>
<evidence type="ECO:0000313" key="6">
    <source>
        <dbReference type="EMBL" id="OGM59126.1"/>
    </source>
</evidence>
<dbReference type="PANTHER" id="PTHR43024">
    <property type="entry name" value="UDP-N-ACETYLMURAMOYL-TRIPEPTIDE--D-ALANYL-D-ALANINE LIGASE"/>
    <property type="match status" value="1"/>
</dbReference>
<feature type="transmembrane region" description="Helical" evidence="4">
    <location>
        <begin position="7"/>
        <end position="32"/>
    </location>
</feature>
<feature type="transmembrane region" description="Helical" evidence="4">
    <location>
        <begin position="134"/>
        <end position="156"/>
    </location>
</feature>
<feature type="transmembrane region" description="Helical" evidence="4">
    <location>
        <begin position="110"/>
        <end position="128"/>
    </location>
</feature>
<keyword evidence="4" id="KW-1133">Transmembrane helix</keyword>
<dbReference type="InterPro" id="IPR036565">
    <property type="entry name" value="Mur-like_cat_sf"/>
</dbReference>
<dbReference type="AlphaFoldDB" id="A0A1F8B521"/>
<keyword evidence="2" id="KW-0547">Nucleotide-binding</keyword>
<evidence type="ECO:0000259" key="5">
    <source>
        <dbReference type="Pfam" id="PF08245"/>
    </source>
</evidence>
<dbReference type="SUPFAM" id="SSF53244">
    <property type="entry name" value="MurD-like peptide ligases, peptide-binding domain"/>
    <property type="match status" value="1"/>
</dbReference>